<comment type="function">
    <text evidence="1">Component of the MICOS complex, a large protein complex of the mitochondrial inner membrane that plays crucial roles in the maintenance of crista junctions, inner membrane architecture, and formation of contact sites to the outer membrane.</text>
</comment>
<comment type="subunit">
    <text evidence="1">Component of the mitochondrial contact site and cristae organizing system (MICOS) complex.</text>
</comment>
<keyword evidence="1" id="KW-0496">Mitochondrion</keyword>
<accession>A0A5E4PTX7</accession>
<evidence type="ECO:0000313" key="2">
    <source>
        <dbReference type="EMBL" id="VVC88351.1"/>
    </source>
</evidence>
<proteinExistence type="inferred from homology"/>
<gene>
    <name evidence="2" type="ORF">LSINAPIS_LOCUS1745</name>
</gene>
<sequence length="210" mass="23936">MCENLSPSRIRCEACRTINLAKHLNQPKPNMQVYDKCSPTQRVACPQVPELPLQPTCIKVCTKEEYRAKTCPGLYGPKKVPLTYPHGKLMYGVKAGILLGAVYFTYSQGIWGDQQDVTECLCRWQEYIRSINTRRPPVFDEFGNVIRKEATESILAPAYSIYKTIVTTCFAGVVKVPVLLKCAYVDYLKALKKKQEHDDRERKIRKKSVA</sequence>
<dbReference type="AlphaFoldDB" id="A0A5E4PTX7"/>
<comment type="subcellular location">
    <subcellularLocation>
        <location evidence="1">Mitochondrion inner membrane</location>
        <topology evidence="1">Single-pass membrane protein</topology>
    </subcellularLocation>
</comment>
<reference evidence="2 3" key="1">
    <citation type="submission" date="2017-07" db="EMBL/GenBank/DDBJ databases">
        <authorList>
            <person name="Talla V."/>
            <person name="Backstrom N."/>
        </authorList>
    </citation>
    <scope>NUCLEOTIDE SEQUENCE [LARGE SCALE GENOMIC DNA]</scope>
</reference>
<dbReference type="Pfam" id="PF15884">
    <property type="entry name" value="QIL1"/>
    <property type="match status" value="1"/>
</dbReference>
<keyword evidence="3" id="KW-1185">Reference proteome</keyword>
<dbReference type="EMBL" id="FZQP02000304">
    <property type="protein sequence ID" value="VVC88351.1"/>
    <property type="molecule type" value="Genomic_DNA"/>
</dbReference>
<dbReference type="GO" id="GO:0061617">
    <property type="term" value="C:MICOS complex"/>
    <property type="evidence" value="ECO:0007669"/>
    <property type="project" value="UniProtKB-UniRule"/>
</dbReference>
<dbReference type="Proteomes" id="UP000324832">
    <property type="component" value="Unassembled WGS sequence"/>
</dbReference>
<evidence type="ECO:0000313" key="3">
    <source>
        <dbReference type="Proteomes" id="UP000324832"/>
    </source>
</evidence>
<organism evidence="2 3">
    <name type="scientific">Leptidea sinapis</name>
    <dbReference type="NCBI Taxonomy" id="189913"/>
    <lineage>
        <taxon>Eukaryota</taxon>
        <taxon>Metazoa</taxon>
        <taxon>Ecdysozoa</taxon>
        <taxon>Arthropoda</taxon>
        <taxon>Hexapoda</taxon>
        <taxon>Insecta</taxon>
        <taxon>Pterygota</taxon>
        <taxon>Neoptera</taxon>
        <taxon>Endopterygota</taxon>
        <taxon>Lepidoptera</taxon>
        <taxon>Glossata</taxon>
        <taxon>Ditrysia</taxon>
        <taxon>Papilionoidea</taxon>
        <taxon>Pieridae</taxon>
        <taxon>Dismorphiinae</taxon>
        <taxon>Leptidea</taxon>
    </lineage>
</organism>
<evidence type="ECO:0000256" key="1">
    <source>
        <dbReference type="RuleBase" id="RU363009"/>
    </source>
</evidence>
<keyword evidence="1" id="KW-0472">Membrane</keyword>
<comment type="similarity">
    <text evidence="1">Belongs to the MICOS complex subunit Mic13 family.</text>
</comment>
<name>A0A5E4PTX7_9NEOP</name>
<keyword evidence="1" id="KW-0999">Mitochondrion inner membrane</keyword>
<protein>
    <recommendedName>
        <fullName evidence="1">MICOS complex subunit MIC13</fullName>
    </recommendedName>
</protein>
<dbReference type="InterPro" id="IPR026769">
    <property type="entry name" value="Mic13"/>
</dbReference>